<name>A0A8H5BS75_9AGAR</name>
<dbReference type="OrthoDB" id="19928at2759"/>
<sequence>MAPTVTDFLMSDAGDLSSLSESESEGNPEDGATEGCDADRSSASNGDGDDNSSSADSNDEEDAYLRPCGDTHCTSSKCMQNIEVSWKDEIMTLILWVTPEWFPVTKRVLFRDSGTFWFSKDMHLEHILNAGENRERQFETYDVLRRKWEPMMQRSCLYHADFDAGGTILMRKQGMKDSECVGIGTVVRRCHKNAWDRGLMDIPLPREYTHPGPNTYSATSNFLATFDFNLPCLFDRHTCSYLFFLFIIRSILFQFGQVAHTIYSASPFAIQLLLSSPLNSSTDLLNTSLIATPSAVMFSTSSHIYDSIMNTTALTATTNTFDMSTTIQRPLFASLASKTSDAEDLLHPGFYPVPAISKLGRGRQPSHGLREQNFPAAALASAISRKLPTLAQMVSADAADMEDTDALFALIASTNETLLASTPMTPAFPRAAISKPIHVPTFSFDSFDGTTMLDASRPHSRGSSSTSSFEYESDVEFDFEDAEDIDDGASVSSVSSVESCFDFLASTKPQSQTRAQSPAALQVPAPIARPAPSTTSSAIFVPPQVRANMNMLRFSRARAQSTASDDSISSGTSSTDSWRSSASSRTSISSLSSVSSTPAHKTKPTSPSTSPSIAAPAPASQAAKTKYLYQGGVSTVLGGGVMLGGASAKPHQNRQPQKPTTRLPATNTTATAPSWRRGAPPSMFSRA</sequence>
<dbReference type="EMBL" id="JAACJJ010000003">
    <property type="protein sequence ID" value="KAF5328577.1"/>
    <property type="molecule type" value="Genomic_DNA"/>
</dbReference>
<dbReference type="Proteomes" id="UP000567179">
    <property type="component" value="Unassembled WGS sequence"/>
</dbReference>
<feature type="region of interest" description="Disordered" evidence="1">
    <location>
        <begin position="558"/>
        <end position="617"/>
    </location>
</feature>
<feature type="compositionally biased region" description="Low complexity" evidence="1">
    <location>
        <begin position="659"/>
        <end position="673"/>
    </location>
</feature>
<protein>
    <submittedName>
        <fullName evidence="2">Uncharacterized protein</fullName>
    </submittedName>
</protein>
<feature type="compositionally biased region" description="Low complexity" evidence="1">
    <location>
        <begin position="41"/>
        <end position="56"/>
    </location>
</feature>
<evidence type="ECO:0000256" key="1">
    <source>
        <dbReference type="SAM" id="MobiDB-lite"/>
    </source>
</evidence>
<feature type="compositionally biased region" description="Acidic residues" evidence="1">
    <location>
        <begin position="22"/>
        <end position="32"/>
    </location>
</feature>
<dbReference type="AlphaFoldDB" id="A0A8H5BS75"/>
<organism evidence="2 3">
    <name type="scientific">Psilocybe cf. subviscida</name>
    <dbReference type="NCBI Taxonomy" id="2480587"/>
    <lineage>
        <taxon>Eukaryota</taxon>
        <taxon>Fungi</taxon>
        <taxon>Dikarya</taxon>
        <taxon>Basidiomycota</taxon>
        <taxon>Agaricomycotina</taxon>
        <taxon>Agaricomycetes</taxon>
        <taxon>Agaricomycetidae</taxon>
        <taxon>Agaricales</taxon>
        <taxon>Agaricineae</taxon>
        <taxon>Strophariaceae</taxon>
        <taxon>Psilocybe</taxon>
    </lineage>
</organism>
<evidence type="ECO:0000313" key="3">
    <source>
        <dbReference type="Proteomes" id="UP000567179"/>
    </source>
</evidence>
<evidence type="ECO:0000313" key="2">
    <source>
        <dbReference type="EMBL" id="KAF5328577.1"/>
    </source>
</evidence>
<reference evidence="2 3" key="1">
    <citation type="journal article" date="2020" name="ISME J.">
        <title>Uncovering the hidden diversity of litter-decomposition mechanisms in mushroom-forming fungi.</title>
        <authorList>
            <person name="Floudas D."/>
            <person name="Bentzer J."/>
            <person name="Ahren D."/>
            <person name="Johansson T."/>
            <person name="Persson P."/>
            <person name="Tunlid A."/>
        </authorList>
    </citation>
    <scope>NUCLEOTIDE SEQUENCE [LARGE SCALE GENOMIC DNA]</scope>
    <source>
        <strain evidence="2 3">CBS 101986</strain>
    </source>
</reference>
<feature type="region of interest" description="Disordered" evidence="1">
    <location>
        <begin position="1"/>
        <end position="63"/>
    </location>
</feature>
<gene>
    <name evidence="2" type="ORF">D9619_011478</name>
</gene>
<proteinExistence type="predicted"/>
<accession>A0A8H5BS75</accession>
<feature type="region of interest" description="Disordered" evidence="1">
    <location>
        <begin position="644"/>
        <end position="687"/>
    </location>
</feature>
<feature type="compositionally biased region" description="Low complexity" evidence="1">
    <location>
        <begin position="561"/>
        <end position="617"/>
    </location>
</feature>
<comment type="caution">
    <text evidence="2">The sequence shown here is derived from an EMBL/GenBank/DDBJ whole genome shotgun (WGS) entry which is preliminary data.</text>
</comment>
<keyword evidence="3" id="KW-1185">Reference proteome</keyword>